<evidence type="ECO:0000313" key="3">
    <source>
        <dbReference type="Proteomes" id="UP000215453"/>
    </source>
</evidence>
<proteinExistence type="predicted"/>
<dbReference type="Proteomes" id="UP000215453">
    <property type="component" value="Chromosome 1"/>
</dbReference>
<feature type="compositionally biased region" description="Polar residues" evidence="1">
    <location>
        <begin position="9"/>
        <end position="18"/>
    </location>
</feature>
<dbReference type="EMBL" id="LT882676">
    <property type="protein sequence ID" value="SMY20447.1"/>
    <property type="molecule type" value="Genomic_DNA"/>
</dbReference>
<feature type="compositionally biased region" description="Basic and acidic residues" evidence="1">
    <location>
        <begin position="21"/>
        <end position="31"/>
    </location>
</feature>
<feature type="region of interest" description="Disordered" evidence="1">
    <location>
        <begin position="1"/>
        <end position="69"/>
    </location>
</feature>
<sequence length="209" mass="23460">MGEEHSKLSQDQPTNSGASDFHTEKANETENGHAGQNESRNSTSSSDTRFTPKTGFTQGDTFGSPRLSPPFAQGEVPWFDTSYMILDKETRKAITLTEDGKTLRLRYAEDGSNASNTFLCVCRDNYTAFLNKRSRSYLSHDGKEIRGKVHVGALRLNDWECFVPRAHPSGGYQLLSPFRHSKMMLLVKTSAGEIERAYHGNTLWVFEEV</sequence>
<accession>A0A1Y6L7H6</accession>
<name>A0A1Y6L7H6_ZYMTR</name>
<organism evidence="2 3">
    <name type="scientific">Zymoseptoria tritici ST99CH_1A5</name>
    <dbReference type="NCBI Taxonomy" id="1276529"/>
    <lineage>
        <taxon>Eukaryota</taxon>
        <taxon>Fungi</taxon>
        <taxon>Dikarya</taxon>
        <taxon>Ascomycota</taxon>
        <taxon>Pezizomycotina</taxon>
        <taxon>Dothideomycetes</taxon>
        <taxon>Dothideomycetidae</taxon>
        <taxon>Mycosphaerellales</taxon>
        <taxon>Mycosphaerellaceae</taxon>
        <taxon>Zymoseptoria</taxon>
    </lineage>
</organism>
<evidence type="ECO:0000313" key="2">
    <source>
        <dbReference type="EMBL" id="SMY20447.1"/>
    </source>
</evidence>
<protein>
    <submittedName>
        <fullName evidence="2">Uncharacterized protein</fullName>
    </submittedName>
</protein>
<reference evidence="2 3" key="1">
    <citation type="submission" date="2016-10" db="EMBL/GenBank/DDBJ databases">
        <authorList>
            <person name="Varghese N."/>
        </authorList>
    </citation>
    <scope>NUCLEOTIDE SEQUENCE [LARGE SCALE GENOMIC DNA]</scope>
</reference>
<dbReference type="AlphaFoldDB" id="A0A1Y6L7H6"/>
<gene>
    <name evidence="2" type="ORF">ZT1A5_G1882</name>
</gene>
<feature type="compositionally biased region" description="Polar residues" evidence="1">
    <location>
        <begin position="34"/>
        <end position="61"/>
    </location>
</feature>
<evidence type="ECO:0000256" key="1">
    <source>
        <dbReference type="SAM" id="MobiDB-lite"/>
    </source>
</evidence>